<feature type="compositionally biased region" description="Polar residues" evidence="1">
    <location>
        <begin position="340"/>
        <end position="358"/>
    </location>
</feature>
<dbReference type="PANTHER" id="PTHR35311">
    <property type="entry name" value="KINETOCHORE-ASSOCIATED PROTEIN KNL-2 HOMOLOG"/>
    <property type="match status" value="1"/>
</dbReference>
<dbReference type="AlphaFoldDB" id="A0AAV1A085"/>
<accession>A0AAV1A085</accession>
<evidence type="ECO:0000256" key="1">
    <source>
        <dbReference type="SAM" id="MobiDB-lite"/>
    </source>
</evidence>
<feature type="region of interest" description="Disordered" evidence="1">
    <location>
        <begin position="242"/>
        <end position="280"/>
    </location>
</feature>
<sequence>MADSTTSNATRACSHFLPTVTLFDWWLVKSPDNRLSISGISSRKGEAVRVFNSSPIVERFDVYSLKTADGIYILIRGIINEERTLEKGFTPEIFNGFYTGFPPNWETCWFAHYVGEQVEPATDSVNAAMGNVSAICEDISSDEEEKSISVLLELPEEAPENNQTPFLGDECEVSKEICGVDVACGSGVDVFVLSELPEEAPENNQTTFLGDECEVSKEMSGVNVASGSGVIRRSTRLHSINVCPQQKKKNKAKQQPTSRTPLKHPHEEPSSTSKAVENRYSDTVHLDNVSAILPEISSGDEEKSIPVLSELPQEAPENNQTSFPGDDCEVSKEMRGVNVASGSVQNRRSTRLHSINVCQNQKNKKKPKQQLTSRVPLKHPHEEPSSTSKAVENRDSDTVHLDNVSANLSEISSCAVENSFPTSSVTPEKATGHCNKLFLEGEEDMSIKTSEANVVHGSDGNRRSGRLRNVTSFQKKQPATGGPTTRRSKDQISASATTEKSDGGLENLSTPVQSQSGIVKTLSGQVTNKFSSKISKTSSAKTEVGHKKKKVTVETEAVNPKRKVMKSSSSVKSPQGRDASHLNKGSKQGLSIVSPESLSVKKSRSGRLLLPSLEFWRNEIPIYNADREIKEIQQDLTTTPPFRCF</sequence>
<evidence type="ECO:0000313" key="3">
    <source>
        <dbReference type="EMBL" id="CAI8602739.1"/>
    </source>
</evidence>
<dbReference type="InterPro" id="IPR015216">
    <property type="entry name" value="SANTA"/>
</dbReference>
<name>A0AAV1A085_VICFA</name>
<feature type="domain" description="SANTA" evidence="2">
    <location>
        <begin position="20"/>
        <end position="107"/>
    </location>
</feature>
<evidence type="ECO:0000313" key="4">
    <source>
        <dbReference type="Proteomes" id="UP001157006"/>
    </source>
</evidence>
<feature type="region of interest" description="Disordered" evidence="1">
    <location>
        <begin position="451"/>
        <end position="516"/>
    </location>
</feature>
<reference evidence="3 4" key="1">
    <citation type="submission" date="2023-01" db="EMBL/GenBank/DDBJ databases">
        <authorList>
            <person name="Kreplak J."/>
        </authorList>
    </citation>
    <scope>NUCLEOTIDE SEQUENCE [LARGE SCALE GENOMIC DNA]</scope>
</reference>
<feature type="region of interest" description="Disordered" evidence="1">
    <location>
        <begin position="558"/>
        <end position="592"/>
    </location>
</feature>
<evidence type="ECO:0000259" key="2">
    <source>
        <dbReference type="Pfam" id="PF09133"/>
    </source>
</evidence>
<feature type="compositionally biased region" description="Polar residues" evidence="1">
    <location>
        <begin position="469"/>
        <end position="498"/>
    </location>
</feature>
<dbReference type="Proteomes" id="UP001157006">
    <property type="component" value="Chromosome 3"/>
</dbReference>
<dbReference type="InterPro" id="IPR053090">
    <property type="entry name" value="Centromere_KNL-2_homolog"/>
</dbReference>
<dbReference type="PANTHER" id="PTHR35311:SF9">
    <property type="entry name" value="KINETOCHORE-ASSOCIATED PROTEIN KNL-2 HOMOLOG"/>
    <property type="match status" value="1"/>
</dbReference>
<gene>
    <name evidence="3" type="ORF">VFH_III054800</name>
</gene>
<proteinExistence type="predicted"/>
<organism evidence="3 4">
    <name type="scientific">Vicia faba</name>
    <name type="common">Broad bean</name>
    <name type="synonym">Faba vulgaris</name>
    <dbReference type="NCBI Taxonomy" id="3906"/>
    <lineage>
        <taxon>Eukaryota</taxon>
        <taxon>Viridiplantae</taxon>
        <taxon>Streptophyta</taxon>
        <taxon>Embryophyta</taxon>
        <taxon>Tracheophyta</taxon>
        <taxon>Spermatophyta</taxon>
        <taxon>Magnoliopsida</taxon>
        <taxon>eudicotyledons</taxon>
        <taxon>Gunneridae</taxon>
        <taxon>Pentapetalae</taxon>
        <taxon>rosids</taxon>
        <taxon>fabids</taxon>
        <taxon>Fabales</taxon>
        <taxon>Fabaceae</taxon>
        <taxon>Papilionoideae</taxon>
        <taxon>50 kb inversion clade</taxon>
        <taxon>NPAAA clade</taxon>
        <taxon>Hologalegina</taxon>
        <taxon>IRL clade</taxon>
        <taxon>Fabeae</taxon>
        <taxon>Vicia</taxon>
    </lineage>
</organism>
<feature type="compositionally biased region" description="Polar residues" evidence="1">
    <location>
        <begin position="507"/>
        <end position="516"/>
    </location>
</feature>
<dbReference type="EMBL" id="OX451738">
    <property type="protein sequence ID" value="CAI8602739.1"/>
    <property type="molecule type" value="Genomic_DNA"/>
</dbReference>
<feature type="compositionally biased region" description="Polar residues" evidence="1">
    <location>
        <begin position="583"/>
        <end position="592"/>
    </location>
</feature>
<feature type="region of interest" description="Disordered" evidence="1">
    <location>
        <begin position="338"/>
        <end position="397"/>
    </location>
</feature>
<keyword evidence="4" id="KW-1185">Reference proteome</keyword>
<dbReference type="Pfam" id="PF09133">
    <property type="entry name" value="SANTA"/>
    <property type="match status" value="1"/>
</dbReference>
<protein>
    <recommendedName>
        <fullName evidence="2">SANTA domain-containing protein</fullName>
    </recommendedName>
</protein>